<dbReference type="SMART" id="SM00060">
    <property type="entry name" value="FN3"/>
    <property type="match status" value="3"/>
</dbReference>
<gene>
    <name evidence="7" type="ORF">SAMN04487969_107105</name>
</gene>
<feature type="domain" description="Fibronectin type-III" evidence="5">
    <location>
        <begin position="528"/>
        <end position="618"/>
    </location>
</feature>
<dbReference type="InterPro" id="IPR007110">
    <property type="entry name" value="Ig-like_dom"/>
</dbReference>
<evidence type="ECO:0000313" key="8">
    <source>
        <dbReference type="Proteomes" id="UP000183410"/>
    </source>
</evidence>
<dbReference type="InterPro" id="IPR048433">
    <property type="entry name" value="YNCE-like_beta-prop"/>
</dbReference>
<accession>A0A1I2DN15</accession>
<dbReference type="InterPro" id="IPR036179">
    <property type="entry name" value="Ig-like_dom_sf"/>
</dbReference>
<dbReference type="Pfam" id="PF00041">
    <property type="entry name" value="fn3"/>
    <property type="match status" value="3"/>
</dbReference>
<evidence type="ECO:0000256" key="3">
    <source>
        <dbReference type="SAM" id="SignalP"/>
    </source>
</evidence>
<feature type="domain" description="Fibronectin type-III" evidence="5">
    <location>
        <begin position="619"/>
        <end position="707"/>
    </location>
</feature>
<dbReference type="InterPro" id="IPR011048">
    <property type="entry name" value="Haem_d1_sf"/>
</dbReference>
<dbReference type="SUPFAM" id="SSF48726">
    <property type="entry name" value="Immunoglobulin"/>
    <property type="match status" value="1"/>
</dbReference>
<dbReference type="SUPFAM" id="SSF49265">
    <property type="entry name" value="Fibronectin type III"/>
    <property type="match status" value="2"/>
</dbReference>
<keyword evidence="1 3" id="KW-0732">Signal</keyword>
<dbReference type="PROSITE" id="PS51272">
    <property type="entry name" value="SLH"/>
    <property type="match status" value="3"/>
</dbReference>
<feature type="domain" description="SLH" evidence="6">
    <location>
        <begin position="761"/>
        <end position="820"/>
    </location>
</feature>
<dbReference type="Proteomes" id="UP000183410">
    <property type="component" value="Unassembled WGS sequence"/>
</dbReference>
<dbReference type="PANTHER" id="PTHR47197">
    <property type="entry name" value="PROTEIN NIRF"/>
    <property type="match status" value="1"/>
</dbReference>
<dbReference type="InterPro" id="IPR015943">
    <property type="entry name" value="WD40/YVTN_repeat-like_dom_sf"/>
</dbReference>
<dbReference type="PROSITE" id="PS50835">
    <property type="entry name" value="IG_LIKE"/>
    <property type="match status" value="1"/>
</dbReference>
<dbReference type="RefSeq" id="WP_046232693.1">
    <property type="nucleotide sequence ID" value="NZ_FONN01000007.1"/>
</dbReference>
<feature type="signal peptide" evidence="3">
    <location>
        <begin position="1"/>
        <end position="31"/>
    </location>
</feature>
<feature type="domain" description="SLH" evidence="6">
    <location>
        <begin position="885"/>
        <end position="946"/>
    </location>
</feature>
<feature type="chain" id="PRO_5010227773" evidence="3">
    <location>
        <begin position="32"/>
        <end position="951"/>
    </location>
</feature>
<dbReference type="PROSITE" id="PS50853">
    <property type="entry name" value="FN3"/>
    <property type="match status" value="3"/>
</dbReference>
<dbReference type="InterPro" id="IPR001119">
    <property type="entry name" value="SLH_dom"/>
</dbReference>
<feature type="compositionally biased region" description="Basic and acidic residues" evidence="2">
    <location>
        <begin position="717"/>
        <end position="729"/>
    </location>
</feature>
<dbReference type="PRINTS" id="PR00014">
    <property type="entry name" value="FNTYPEIII"/>
</dbReference>
<dbReference type="Pfam" id="PF00395">
    <property type="entry name" value="SLH"/>
    <property type="match status" value="3"/>
</dbReference>
<feature type="domain" description="Fibronectin type-III" evidence="5">
    <location>
        <begin position="433"/>
        <end position="526"/>
    </location>
</feature>
<evidence type="ECO:0000256" key="2">
    <source>
        <dbReference type="SAM" id="MobiDB-lite"/>
    </source>
</evidence>
<dbReference type="InterPro" id="IPR051200">
    <property type="entry name" value="Host-pathogen_enzymatic-act"/>
</dbReference>
<dbReference type="OrthoDB" id="504962at2"/>
<dbReference type="Pfam" id="PF21783">
    <property type="entry name" value="YNCE"/>
    <property type="match status" value="1"/>
</dbReference>
<dbReference type="InterPro" id="IPR011964">
    <property type="entry name" value="YVTN_b-propeller_repeat"/>
</dbReference>
<dbReference type="PANTHER" id="PTHR47197:SF3">
    <property type="entry name" value="DIHYDRO-HEME D1 DEHYDROGENASE"/>
    <property type="match status" value="1"/>
</dbReference>
<dbReference type="Gene3D" id="2.60.40.10">
    <property type="entry name" value="Immunoglobulins"/>
    <property type="match status" value="4"/>
</dbReference>
<proteinExistence type="predicted"/>
<evidence type="ECO:0000259" key="5">
    <source>
        <dbReference type="PROSITE" id="PS50853"/>
    </source>
</evidence>
<dbReference type="CDD" id="cd00063">
    <property type="entry name" value="FN3"/>
    <property type="match status" value="3"/>
</dbReference>
<evidence type="ECO:0000313" key="7">
    <source>
        <dbReference type="EMBL" id="SFE81799.1"/>
    </source>
</evidence>
<keyword evidence="8" id="KW-1185">Reference proteome</keyword>
<sequence>MISKFLRKTWSMTLVIAMLVSLFPGGPAAQASTTGDDVFKKAYITSFNTGKIDVVDLTNNTVQLGKITAGRNPNSAAINPNGTQVFVTNRSSATVSVIDPGTDTVIKTINVGSSPLGVAFTPDGTKAYVAEQGNGGSISIIDTNLLTVVKTIPGFNSPTAMVIVDQALYVTESSSSQVSIINTTQDIVSGTIAVGSGPYGLSANPAGTKLYVANQSANSVSVVNLDTQTVEATIAVGASPTSTEVSPDGSRVYSANSGSNTISVIDTSNNTVISTINVGTGPFVVGALGDGSRVYSINYYDSSMSVIDTSNNTVIQTINLSSGPFMVGTFMVPTAVVKPPAEPPVISVQPESTTVDEGSNGSFSVTATGSNLTYQWQIDNGTGFENISDQTSATLALSTVSSLLNGNQYRVVVTGTGNLSVTSSAASLTVRTAPQAPAIIGTSAGDTSVILSWNPVNDATSYQIYQSVTSNTYGSVVATVSSSDNHATITGLTSGTTYYYAVTAVKGALESAYSNQVSATPQVPAPGAPVLKVPTAFNEKVTLSWDPVEGATGYKIYKSLASSTQGSLLDTVSGSVYSYDATGLTNGSTYYFVVMATNPGGDSEGSNQVSATPMTIPTAPLNIVATGGNQQAVIRFDVPASNGGSAITGYEVSSSPETSITRGTSSPITVTGLQNGVSYTFTVKAINAVGEAASTASNAVIPQAPSGGGGSTSPAVETKDPIKEPEKKPDALDIFRSDVVQSDHNVVKNITTLVQNALQTPVKAEFSDTTGHWAEKTLSLFAQLNVIKGYEDHTIKPNAPITRAEFAAIISRVFDIQNGSKDATVMKDVSGHWAKEEIEKLSNAGILNGYEDQTFRPDNTISREEMVVILARIVNFANVTKDSSKGTFADVSDSYASDQIREAAQAGIIIGKNSDSFEPKGASTRAEALTVILNTLNLNQQVKTLLDSLNR</sequence>
<dbReference type="EMBL" id="FONN01000007">
    <property type="protein sequence ID" value="SFE81799.1"/>
    <property type="molecule type" value="Genomic_DNA"/>
</dbReference>
<name>A0A1I2DN15_9BACL</name>
<feature type="domain" description="SLH" evidence="6">
    <location>
        <begin position="821"/>
        <end position="884"/>
    </location>
</feature>
<feature type="domain" description="Ig-like" evidence="4">
    <location>
        <begin position="344"/>
        <end position="429"/>
    </location>
</feature>
<evidence type="ECO:0000259" key="6">
    <source>
        <dbReference type="PROSITE" id="PS51272"/>
    </source>
</evidence>
<dbReference type="AlphaFoldDB" id="A0A1I2DN15"/>
<evidence type="ECO:0000259" key="4">
    <source>
        <dbReference type="PROSITE" id="PS50835"/>
    </source>
</evidence>
<feature type="region of interest" description="Disordered" evidence="2">
    <location>
        <begin position="700"/>
        <end position="729"/>
    </location>
</feature>
<dbReference type="InterPro" id="IPR036116">
    <property type="entry name" value="FN3_sf"/>
</dbReference>
<dbReference type="NCBIfam" id="TIGR02276">
    <property type="entry name" value="beta_rpt_yvtn"/>
    <property type="match status" value="4"/>
</dbReference>
<dbReference type="Gene3D" id="2.130.10.10">
    <property type="entry name" value="YVTN repeat-like/Quinoprotein amine dehydrogenase"/>
    <property type="match status" value="2"/>
</dbReference>
<evidence type="ECO:0000256" key="1">
    <source>
        <dbReference type="ARBA" id="ARBA00022729"/>
    </source>
</evidence>
<protein>
    <submittedName>
        <fullName evidence="7">40-residue YVTN family beta-propeller repeat-containing protein</fullName>
    </submittedName>
</protein>
<dbReference type="SUPFAM" id="SSF51004">
    <property type="entry name" value="C-terminal (heme d1) domain of cytochrome cd1-nitrite reductase"/>
    <property type="match status" value="1"/>
</dbReference>
<dbReference type="InterPro" id="IPR013783">
    <property type="entry name" value="Ig-like_fold"/>
</dbReference>
<organism evidence="7 8">
    <name type="scientific">Paenibacillus algorifonticola</name>
    <dbReference type="NCBI Taxonomy" id="684063"/>
    <lineage>
        <taxon>Bacteria</taxon>
        <taxon>Bacillati</taxon>
        <taxon>Bacillota</taxon>
        <taxon>Bacilli</taxon>
        <taxon>Bacillales</taxon>
        <taxon>Paenibacillaceae</taxon>
        <taxon>Paenibacillus</taxon>
    </lineage>
</organism>
<reference evidence="8" key="1">
    <citation type="submission" date="2016-10" db="EMBL/GenBank/DDBJ databases">
        <authorList>
            <person name="Varghese N."/>
            <person name="Submissions S."/>
        </authorList>
    </citation>
    <scope>NUCLEOTIDE SEQUENCE [LARGE SCALE GENOMIC DNA]</scope>
    <source>
        <strain evidence="8">CGMCC 1.10223</strain>
    </source>
</reference>
<dbReference type="InterPro" id="IPR003961">
    <property type="entry name" value="FN3_dom"/>
</dbReference>